<protein>
    <submittedName>
        <fullName evidence="1">Uncharacterized protein</fullName>
    </submittedName>
</protein>
<proteinExistence type="predicted"/>
<organism evidence="1 2">
    <name type="scientific">Vaccinium darrowii</name>
    <dbReference type="NCBI Taxonomy" id="229202"/>
    <lineage>
        <taxon>Eukaryota</taxon>
        <taxon>Viridiplantae</taxon>
        <taxon>Streptophyta</taxon>
        <taxon>Embryophyta</taxon>
        <taxon>Tracheophyta</taxon>
        <taxon>Spermatophyta</taxon>
        <taxon>Magnoliopsida</taxon>
        <taxon>eudicotyledons</taxon>
        <taxon>Gunneridae</taxon>
        <taxon>Pentapetalae</taxon>
        <taxon>asterids</taxon>
        <taxon>Ericales</taxon>
        <taxon>Ericaceae</taxon>
        <taxon>Vaccinioideae</taxon>
        <taxon>Vaccinieae</taxon>
        <taxon>Vaccinium</taxon>
    </lineage>
</organism>
<dbReference type="EMBL" id="CM037154">
    <property type="protein sequence ID" value="KAH7860524.1"/>
    <property type="molecule type" value="Genomic_DNA"/>
</dbReference>
<gene>
    <name evidence="1" type="ORF">Vadar_014464</name>
</gene>
<comment type="caution">
    <text evidence="1">The sequence shown here is derived from an EMBL/GenBank/DDBJ whole genome shotgun (WGS) entry which is preliminary data.</text>
</comment>
<accession>A0ACB7Z4D3</accession>
<evidence type="ECO:0000313" key="2">
    <source>
        <dbReference type="Proteomes" id="UP000828048"/>
    </source>
</evidence>
<dbReference type="Proteomes" id="UP000828048">
    <property type="component" value="Chromosome 4"/>
</dbReference>
<reference evidence="1 2" key="1">
    <citation type="journal article" date="2021" name="Hortic Res">
        <title>High-quality reference genome and annotation aids understanding of berry development for evergreen blueberry (Vaccinium darrowii).</title>
        <authorList>
            <person name="Yu J."/>
            <person name="Hulse-Kemp A.M."/>
            <person name="Babiker E."/>
            <person name="Staton M."/>
        </authorList>
    </citation>
    <scope>NUCLEOTIDE SEQUENCE [LARGE SCALE GENOMIC DNA]</scope>
    <source>
        <strain evidence="2">cv. NJ 8807/NJ 8810</strain>
        <tissue evidence="1">Young leaf</tissue>
    </source>
</reference>
<sequence length="478" mass="54355">MFYPKFQLRTPARIKDLCLLLSTLFIFYLLLHPFNPTTPLPSLLLPLNSPTTPLPSLLLPTTPTTQLHHLLFSVASSFRSFPTRKDYLRLWYTPNTTRAYLFLDRLHDPNNPDDPTLPPTIISQDTSHFPYTFRHGSRSAVRVARIVKESVDRLNDTFHIRWFVYGDDDTIFVTANLVRTLAKYDHEKWYYIGSGSEAYAMNLGNSFGMAFGGGGFAISGSLARALAGVLDSCLVKYPHLYGSDARIFSCLSELGVELTREPGFHQVDARGDIFGMLSAHPLSPLLSLHHVDRVDPIFPNMTRNDALRHLFKAVNVDPGRVLQQTVCYERSRSLTVSVAWGYAIQVFEGNYYLPDLLRKERTFKPWRRSKDIVSSLYTFDTREYISDPCKRPVVFFLESAVSGSKHVYTDYTRHVVGNCSRTGAVNDLKQIRVFSQKPDLVLGEAKALRRQCCDILPSSHRSMDINLRECGVDERISM</sequence>
<name>A0ACB7Z4D3_9ERIC</name>
<evidence type="ECO:0000313" key="1">
    <source>
        <dbReference type="EMBL" id="KAH7860524.1"/>
    </source>
</evidence>
<keyword evidence="2" id="KW-1185">Reference proteome</keyword>